<evidence type="ECO:0000256" key="5">
    <source>
        <dbReference type="ARBA" id="ARBA00022989"/>
    </source>
</evidence>
<dbReference type="InterPro" id="IPR003439">
    <property type="entry name" value="ABC_transporter-like_ATP-bd"/>
</dbReference>
<keyword evidence="4" id="KW-0067">ATP-binding</keyword>
<proteinExistence type="predicted"/>
<organism evidence="11 12">
    <name type="scientific">Hibiscus sabdariffa</name>
    <name type="common">roselle</name>
    <dbReference type="NCBI Taxonomy" id="183260"/>
    <lineage>
        <taxon>Eukaryota</taxon>
        <taxon>Viridiplantae</taxon>
        <taxon>Streptophyta</taxon>
        <taxon>Embryophyta</taxon>
        <taxon>Tracheophyta</taxon>
        <taxon>Spermatophyta</taxon>
        <taxon>Magnoliopsida</taxon>
        <taxon>eudicotyledons</taxon>
        <taxon>Gunneridae</taxon>
        <taxon>Pentapetalae</taxon>
        <taxon>rosids</taxon>
        <taxon>malvids</taxon>
        <taxon>Malvales</taxon>
        <taxon>Malvaceae</taxon>
        <taxon>Malvoideae</taxon>
        <taxon>Hibiscus</taxon>
    </lineage>
</organism>
<dbReference type="CDD" id="cd03249">
    <property type="entry name" value="ABC_MTABC3_MDL1_MDL2"/>
    <property type="match status" value="1"/>
</dbReference>
<comment type="caution">
    <text evidence="11">The sequence shown here is derived from an EMBL/GenBank/DDBJ whole genome shotgun (WGS) entry which is preliminary data.</text>
</comment>
<dbReference type="Proteomes" id="UP001472677">
    <property type="component" value="Unassembled WGS sequence"/>
</dbReference>
<feature type="compositionally biased region" description="Low complexity" evidence="7">
    <location>
        <begin position="897"/>
        <end position="911"/>
    </location>
</feature>
<dbReference type="SUPFAM" id="SSF90123">
    <property type="entry name" value="ABC transporter transmembrane region"/>
    <property type="match status" value="1"/>
</dbReference>
<dbReference type="SMART" id="SM00382">
    <property type="entry name" value="AAA"/>
    <property type="match status" value="1"/>
</dbReference>
<dbReference type="InterPro" id="IPR039421">
    <property type="entry name" value="Type_1_exporter"/>
</dbReference>
<dbReference type="Gene3D" id="3.40.50.300">
    <property type="entry name" value="P-loop containing nucleotide triphosphate hydrolases"/>
    <property type="match status" value="1"/>
</dbReference>
<dbReference type="Pfam" id="PF00564">
    <property type="entry name" value="PB1"/>
    <property type="match status" value="1"/>
</dbReference>
<feature type="transmembrane region" description="Helical" evidence="8">
    <location>
        <begin position="370"/>
        <end position="393"/>
    </location>
</feature>
<dbReference type="CDD" id="cd06410">
    <property type="entry name" value="PB1_UP2"/>
    <property type="match status" value="1"/>
</dbReference>
<evidence type="ECO:0000256" key="4">
    <source>
        <dbReference type="ARBA" id="ARBA00022840"/>
    </source>
</evidence>
<keyword evidence="6 8" id="KW-0472">Membrane</keyword>
<evidence type="ECO:0000313" key="11">
    <source>
        <dbReference type="EMBL" id="KAK8567657.1"/>
    </source>
</evidence>
<dbReference type="PANTHER" id="PTHR43394:SF19">
    <property type="entry name" value="ABC TRANSPORTER B FAMILY"/>
    <property type="match status" value="1"/>
</dbReference>
<accession>A0ABR2EY85</accession>
<dbReference type="SUPFAM" id="SSF54277">
    <property type="entry name" value="CAD &amp; PB1 domains"/>
    <property type="match status" value="1"/>
</dbReference>
<dbReference type="SUPFAM" id="SSF52540">
    <property type="entry name" value="P-loop containing nucleoside triphosphate hydrolases"/>
    <property type="match status" value="1"/>
</dbReference>
<dbReference type="SMART" id="SM00666">
    <property type="entry name" value="PB1"/>
    <property type="match status" value="1"/>
</dbReference>
<name>A0ABR2EY85_9ROSI</name>
<dbReference type="Gene3D" id="1.20.1560.10">
    <property type="entry name" value="ABC transporter type 1, transmembrane domain"/>
    <property type="match status" value="1"/>
</dbReference>
<feature type="region of interest" description="Disordered" evidence="7">
    <location>
        <begin position="885"/>
        <end position="911"/>
    </location>
</feature>
<evidence type="ECO:0000256" key="7">
    <source>
        <dbReference type="SAM" id="MobiDB-lite"/>
    </source>
</evidence>
<evidence type="ECO:0000256" key="6">
    <source>
        <dbReference type="ARBA" id="ARBA00023136"/>
    </source>
</evidence>
<dbReference type="Pfam" id="PF00005">
    <property type="entry name" value="ABC_tran"/>
    <property type="match status" value="1"/>
</dbReference>
<dbReference type="InterPro" id="IPR017871">
    <property type="entry name" value="ABC_transporter-like_CS"/>
</dbReference>
<reference evidence="11 12" key="1">
    <citation type="journal article" date="2024" name="G3 (Bethesda)">
        <title>Genome assembly of Hibiscus sabdariffa L. provides insights into metabolisms of medicinal natural products.</title>
        <authorList>
            <person name="Kim T."/>
        </authorList>
    </citation>
    <scope>NUCLEOTIDE SEQUENCE [LARGE SCALE GENOMIC DNA]</scope>
    <source>
        <strain evidence="11">TK-2024</strain>
        <tissue evidence="11">Old leaves</tissue>
    </source>
</reference>
<dbReference type="PROSITE" id="PS00211">
    <property type="entry name" value="ABC_TRANSPORTER_1"/>
    <property type="match status" value="1"/>
</dbReference>
<dbReference type="InterPro" id="IPR003593">
    <property type="entry name" value="AAA+_ATPase"/>
</dbReference>
<dbReference type="PROSITE" id="PS50893">
    <property type="entry name" value="ABC_TRANSPORTER_2"/>
    <property type="match status" value="1"/>
</dbReference>
<feature type="domain" description="ABC transmembrane type-1" evidence="10">
    <location>
        <begin position="183"/>
        <end position="422"/>
    </location>
</feature>
<dbReference type="Pfam" id="PF00664">
    <property type="entry name" value="ABC_membrane"/>
    <property type="match status" value="1"/>
</dbReference>
<feature type="transmembrane region" description="Helical" evidence="8">
    <location>
        <begin position="138"/>
        <end position="163"/>
    </location>
</feature>
<evidence type="ECO:0000256" key="3">
    <source>
        <dbReference type="ARBA" id="ARBA00022741"/>
    </source>
</evidence>
<keyword evidence="2 8" id="KW-0812">Transmembrane</keyword>
<evidence type="ECO:0000256" key="8">
    <source>
        <dbReference type="SAM" id="Phobius"/>
    </source>
</evidence>
<protein>
    <recommendedName>
        <fullName evidence="13">ABC transporter B family member 26, chloroplastic</fullName>
    </recommendedName>
</protein>
<evidence type="ECO:0000259" key="10">
    <source>
        <dbReference type="PROSITE" id="PS50929"/>
    </source>
</evidence>
<evidence type="ECO:0008006" key="13">
    <source>
        <dbReference type="Google" id="ProtNLM"/>
    </source>
</evidence>
<evidence type="ECO:0000256" key="2">
    <source>
        <dbReference type="ARBA" id="ARBA00022692"/>
    </source>
</evidence>
<feature type="domain" description="ABC transporter" evidence="9">
    <location>
        <begin position="456"/>
        <end position="695"/>
    </location>
</feature>
<evidence type="ECO:0000313" key="12">
    <source>
        <dbReference type="Proteomes" id="UP001472677"/>
    </source>
</evidence>
<comment type="subcellular location">
    <subcellularLocation>
        <location evidence="1">Membrane</location>
        <topology evidence="1">Multi-pass membrane protein</topology>
    </subcellularLocation>
</comment>
<dbReference type="EMBL" id="JBBPBM010000009">
    <property type="protein sequence ID" value="KAK8567657.1"/>
    <property type="molecule type" value="Genomic_DNA"/>
</dbReference>
<feature type="transmembrane region" description="Helical" evidence="8">
    <location>
        <begin position="183"/>
        <end position="208"/>
    </location>
</feature>
<dbReference type="CDD" id="cd18572">
    <property type="entry name" value="ABC_6TM_TAP"/>
    <property type="match status" value="1"/>
</dbReference>
<evidence type="ECO:0000256" key="1">
    <source>
        <dbReference type="ARBA" id="ARBA00004141"/>
    </source>
</evidence>
<dbReference type="InterPro" id="IPR036640">
    <property type="entry name" value="ABC1_TM_sf"/>
</dbReference>
<gene>
    <name evidence="11" type="ORF">V6N12_006236</name>
</gene>
<dbReference type="PROSITE" id="PS50929">
    <property type="entry name" value="ABC_TM1F"/>
    <property type="match status" value="1"/>
</dbReference>
<dbReference type="PANTHER" id="PTHR43394">
    <property type="entry name" value="ATP-DEPENDENT PERMEASE MDL1, MITOCHONDRIAL"/>
    <property type="match status" value="1"/>
</dbReference>
<keyword evidence="12" id="KW-1185">Reference proteome</keyword>
<dbReference type="Gene3D" id="3.10.20.90">
    <property type="entry name" value="Phosphatidylinositol 3-kinase Catalytic Subunit, Chain A, domain 1"/>
    <property type="match status" value="1"/>
</dbReference>
<feature type="transmembrane region" description="Helical" evidence="8">
    <location>
        <begin position="269"/>
        <end position="297"/>
    </location>
</feature>
<dbReference type="InterPro" id="IPR027417">
    <property type="entry name" value="P-loop_NTPase"/>
</dbReference>
<dbReference type="InterPro" id="IPR000270">
    <property type="entry name" value="PB1_dom"/>
</dbReference>
<keyword evidence="3" id="KW-0547">Nucleotide-binding</keyword>
<evidence type="ECO:0000259" key="9">
    <source>
        <dbReference type="PROSITE" id="PS50893"/>
    </source>
</evidence>
<sequence length="953" mass="106183">MALPLCCNARLRPCCRSSSHYERRFHFVNRRTLRFSRSGDVSICSKRISHRLPPLKSSSSVNGFPVETNLDNFKEEHTVESLELRERIRKWIDFLRSVLPGGSWWSFSDEVEVNFTAKPVTVWRALARMWQLIANDRLVIFAGFSTLIVAALSEISIPHYLTASIFSAQTREIAMFHTNVRHLIIMCVTAGICSGLRGFFFGIANMILVKRMRETLYSALLLQDISFFDGETVGDLTSRLGSDCHQVSRVIGNDLNLILRNVLQGTGALIYLLILSWPLGVCTLVICCSLAAVMAIYGLYQKKTAKMIQEFGASANEVAQETFSLMRTVRVYGTEKQEMKRYNHFLDKLAEISLRQSAAYGIWNLTFNTLYHATQVIAVLVGGMYILAGLITAEKLTKFILYSEWLIYSTWWVGDNVSSLMQSIGASEKVFQLMDLMPSDQFTSKGMTLQKLAGHIEFVNVSFQYPSRSMVPVLQHINLSVHPGEVVALVGLSGSGKSTMVNLLLRLYEPTDGQILIDGAPLNELDIKWLRGKIGYVGQEPKLFRMDISSNIKYGCPRNIKQEDVEWAAKQAYAHDFITLLPDGYNTLVDDDLLSGGQKQRIAIARAILRDPTILILDEATSALDAESEHNVKGVLRSVRSDLSSRRTIIVIAHRLSTIQAADRIVVMDRGQIVEMGNHNELLHKDGIYARLTRRQTDAVKERVPNKTKSIAKWFSLCYLSRQPAGGALNGLKTPLSKVLKRLPPPPPPPPPLLLSNTAPLLFCTPITGKNMVGGHSPTMKFLCSYGGKILPRYPDGKLRYQGGETRVLAVDRSIPFNELLSKMGELCGGKPVSLRCQLPTEDLDALVSITSDEDLANLIEEYDRFASPPPSLKIRAFLSLPKSAKTPISRPPPSSAPSSKSASSSSSSTPRFPCIRQISVTPVAFPLCSAAGKNVPYYGRHVYLVHNRNHWQ</sequence>
<keyword evidence="5 8" id="KW-1133">Transmembrane helix</keyword>
<dbReference type="InterPro" id="IPR011527">
    <property type="entry name" value="ABC1_TM_dom"/>
</dbReference>